<feature type="disulfide bond" description="Alternate" evidence="10">
    <location>
        <begin position="210"/>
        <end position="216"/>
    </location>
</feature>
<gene>
    <name evidence="13" type="primary">prx1-2</name>
    <name evidence="13" type="ORF">LRC46</name>
</gene>
<comment type="catalytic activity">
    <reaction evidence="10">
        <text>a hydroperoxide + [thioredoxin]-dithiol = an alcohol + [thioredoxin]-disulfide + H2O</text>
        <dbReference type="Rhea" id="RHEA:62620"/>
        <dbReference type="Rhea" id="RHEA-COMP:10698"/>
        <dbReference type="Rhea" id="RHEA-COMP:10700"/>
        <dbReference type="ChEBI" id="CHEBI:15377"/>
        <dbReference type="ChEBI" id="CHEBI:29950"/>
        <dbReference type="ChEBI" id="CHEBI:30879"/>
        <dbReference type="ChEBI" id="CHEBI:35924"/>
        <dbReference type="ChEBI" id="CHEBI:50058"/>
        <dbReference type="EC" id="1.11.1.24"/>
    </reaction>
</comment>
<dbReference type="HAMAP" id="MF_00401">
    <property type="entry name" value="Peroxiredoxin"/>
    <property type="match status" value="1"/>
</dbReference>
<dbReference type="GO" id="GO:0042744">
    <property type="term" value="P:hydrogen peroxide catabolic process"/>
    <property type="evidence" value="ECO:0007669"/>
    <property type="project" value="TreeGrafter"/>
</dbReference>
<dbReference type="AlphaFoldDB" id="Q0W030"/>
<dbReference type="RefSeq" id="WP_012034331.1">
    <property type="nucleotide sequence ID" value="NC_009464.1"/>
</dbReference>
<dbReference type="InterPro" id="IPR036249">
    <property type="entry name" value="Thioredoxin-like_sf"/>
</dbReference>
<dbReference type="InterPro" id="IPR045020">
    <property type="entry name" value="PRX_1cys"/>
</dbReference>
<dbReference type="Gene3D" id="3.40.30.10">
    <property type="entry name" value="Glutaredoxin"/>
    <property type="match status" value="1"/>
</dbReference>
<dbReference type="Gene3D" id="3.30.1020.10">
    <property type="entry name" value="Antioxidant, Horf6, Chain A, domain2"/>
    <property type="match status" value="1"/>
</dbReference>
<keyword evidence="5 10" id="KW-0560">Oxidoreductase</keyword>
<evidence type="ECO:0000256" key="10">
    <source>
        <dbReference type="HAMAP-Rule" id="MF_00401"/>
    </source>
</evidence>
<protein>
    <recommendedName>
        <fullName evidence="10">Peroxiredoxin</fullName>
        <ecNumber evidence="10">1.11.1.24</ecNumber>
    </recommendedName>
    <alternativeName>
        <fullName evidence="10">Thioredoxin peroxidase</fullName>
    </alternativeName>
    <alternativeName>
        <fullName evidence="10">Thioredoxin-dependent peroxiredoxin</fullName>
    </alternativeName>
</protein>
<evidence type="ECO:0000256" key="2">
    <source>
        <dbReference type="ARBA" id="ARBA00022490"/>
    </source>
</evidence>
<evidence type="ECO:0000259" key="12">
    <source>
        <dbReference type="PROSITE" id="PS51352"/>
    </source>
</evidence>
<dbReference type="SUPFAM" id="SSF52833">
    <property type="entry name" value="Thioredoxin-like"/>
    <property type="match status" value="1"/>
</dbReference>
<keyword evidence="2 10" id="KW-0963">Cytoplasm</keyword>
<dbReference type="GO" id="GO:0008379">
    <property type="term" value="F:thioredoxin peroxidase activity"/>
    <property type="evidence" value="ECO:0007669"/>
    <property type="project" value="TreeGrafter"/>
</dbReference>
<keyword evidence="14" id="KW-1185">Reference proteome</keyword>
<feature type="disulfide bond" description="Interchain (with Cys-57); in linked form" evidence="10">
    <location>
        <position position="216"/>
    </location>
</feature>
<dbReference type="FunFam" id="3.40.30.10:FF:000011">
    <property type="entry name" value="Peroxiredoxin PRX1"/>
    <property type="match status" value="1"/>
</dbReference>
<feature type="active site" description="Cysteine sulfenic acid (-SOH) intermediate" evidence="10">
    <location>
        <position position="57"/>
    </location>
</feature>
<organism evidence="13 14">
    <name type="scientific">Methanocella arvoryzae (strain DSM 22066 / NBRC 105507 / MRE50)</name>
    <dbReference type="NCBI Taxonomy" id="351160"/>
    <lineage>
        <taxon>Archaea</taxon>
        <taxon>Methanobacteriati</taxon>
        <taxon>Methanobacteriota</taxon>
        <taxon>Stenosarchaea group</taxon>
        <taxon>Methanomicrobia</taxon>
        <taxon>Methanocellales</taxon>
        <taxon>Methanocellaceae</taxon>
        <taxon>Methanocella</taxon>
    </lineage>
</organism>
<dbReference type="EMBL" id="AM114193">
    <property type="protein sequence ID" value="CAJ38263.1"/>
    <property type="molecule type" value="Genomic_DNA"/>
</dbReference>
<dbReference type="GO" id="GO:0045454">
    <property type="term" value="P:cell redox homeostasis"/>
    <property type="evidence" value="ECO:0007669"/>
    <property type="project" value="TreeGrafter"/>
</dbReference>
<keyword evidence="4 10" id="KW-0049">Antioxidant</keyword>
<proteinExistence type="inferred from homology"/>
<keyword evidence="3 10" id="KW-0575">Peroxidase</keyword>
<keyword evidence="7 10" id="KW-0676">Redox-active center</keyword>
<evidence type="ECO:0000313" key="14">
    <source>
        <dbReference type="Proteomes" id="UP000000663"/>
    </source>
</evidence>
<dbReference type="PANTHER" id="PTHR10681">
    <property type="entry name" value="THIOREDOXIN PEROXIDASE"/>
    <property type="match status" value="1"/>
</dbReference>
<dbReference type="PROSITE" id="PS51352">
    <property type="entry name" value="THIOREDOXIN_2"/>
    <property type="match status" value="1"/>
</dbReference>
<dbReference type="KEGG" id="rci:LRC46"/>
<comment type="function">
    <text evidence="10">Thiol-specific peroxidase that catalyzes the reduction of hydrogen peroxide and organic hydroperoxides to water and alcohols, respectively. Plays a role in cell protection against oxidative stress by detoxifying peroxides.</text>
</comment>
<sequence>MISGEQLTGGDQSGRITIGMIAPDFEAITTHGKIKLSDYKGSWVILFSHPADFTPVCTTEFVEFSKKYEEFKKRGVKLIGLSVDGLNSHIAWVRDIKEHMGVDVPFPIIADLDTKISRLYGMIHPPVSHIMPVRSVFIIDPKMVVKMIIFYPSGVGRNIDELLRTIDALQVVDRHRVDTPANWQPGEPVLIEPPHTQHGAEDRLKEGYECNTWYLCMKKI</sequence>
<comment type="similarity">
    <text evidence="1">Belongs to the peroxiredoxin family. AhpC/Prx1 subfamily.</text>
</comment>
<reference evidence="13 14" key="1">
    <citation type="journal article" date="2006" name="Science">
        <title>Genome of rice cluster I archaea -- the key methane producers in the rice rhizosphere.</title>
        <authorList>
            <person name="Erkel C."/>
            <person name="Kube M."/>
            <person name="Reinhardt R."/>
            <person name="Liesack W."/>
        </authorList>
    </citation>
    <scope>NUCLEOTIDE SEQUENCE [LARGE SCALE GENOMIC DNA]</scope>
    <source>
        <strain evidence="14">DSM 22066 / NBRC 105507 / MRE50</strain>
    </source>
</reference>
<evidence type="ECO:0000313" key="13">
    <source>
        <dbReference type="EMBL" id="CAJ38263.1"/>
    </source>
</evidence>
<dbReference type="GO" id="GO:0033554">
    <property type="term" value="P:cellular response to stress"/>
    <property type="evidence" value="ECO:0007669"/>
    <property type="project" value="TreeGrafter"/>
</dbReference>
<dbReference type="Proteomes" id="UP000000663">
    <property type="component" value="Chromosome"/>
</dbReference>
<dbReference type="InterPro" id="IPR000866">
    <property type="entry name" value="AhpC/TSA"/>
</dbReference>
<evidence type="ECO:0000256" key="9">
    <source>
        <dbReference type="ARBA" id="ARBA00064044"/>
    </source>
</evidence>
<comment type="similarity">
    <text evidence="8 10">Belongs to the peroxiredoxin family. Prx6 subfamily.</text>
</comment>
<evidence type="ECO:0000256" key="5">
    <source>
        <dbReference type="ARBA" id="ARBA00023002"/>
    </source>
</evidence>
<dbReference type="PATRIC" id="fig|351160.9.peg.6"/>
<dbReference type="NCBIfam" id="NF009668">
    <property type="entry name" value="PRK13189.1"/>
    <property type="match status" value="1"/>
</dbReference>
<dbReference type="GO" id="GO:0005829">
    <property type="term" value="C:cytosol"/>
    <property type="evidence" value="ECO:0007669"/>
    <property type="project" value="TreeGrafter"/>
</dbReference>
<dbReference type="PIRSF" id="PIRSF000239">
    <property type="entry name" value="AHPC"/>
    <property type="match status" value="1"/>
</dbReference>
<dbReference type="InterPro" id="IPR050217">
    <property type="entry name" value="Peroxiredoxin"/>
</dbReference>
<feature type="disulfide bond" description="Interchain (with Cys-216); in linked form" evidence="10">
    <location>
        <position position="57"/>
    </location>
</feature>
<evidence type="ECO:0000256" key="3">
    <source>
        <dbReference type="ARBA" id="ARBA00022559"/>
    </source>
</evidence>
<evidence type="ECO:0000256" key="11">
    <source>
        <dbReference type="PIRSR" id="PIRSR000239-1"/>
    </source>
</evidence>
<keyword evidence="6 10" id="KW-1015">Disulfide bond</keyword>
<comment type="subunit">
    <text evidence="9 10">Homodecamer. Pentamer of dimers that assemble into a ring structure.</text>
</comment>
<comment type="subcellular location">
    <subcellularLocation>
        <location evidence="10">Cytoplasm</location>
    </subcellularLocation>
</comment>
<dbReference type="Pfam" id="PF10417">
    <property type="entry name" value="1-cysPrx_C"/>
    <property type="match status" value="1"/>
</dbReference>
<dbReference type="InterPro" id="IPR013766">
    <property type="entry name" value="Thioredoxin_domain"/>
</dbReference>
<name>Q0W030_METAR</name>
<dbReference type="eggNOG" id="arCOG00312">
    <property type="taxonomic scope" value="Archaea"/>
</dbReference>
<dbReference type="Pfam" id="PF00578">
    <property type="entry name" value="AhpC-TSA"/>
    <property type="match status" value="1"/>
</dbReference>
<evidence type="ECO:0000256" key="1">
    <source>
        <dbReference type="ARBA" id="ARBA00009796"/>
    </source>
</evidence>
<feature type="domain" description="Thioredoxin" evidence="12">
    <location>
        <begin position="16"/>
        <end position="171"/>
    </location>
</feature>
<dbReference type="InterPro" id="IPR022915">
    <property type="entry name" value="Peroxiredoxin_TDXH"/>
</dbReference>
<dbReference type="CDD" id="cd03016">
    <property type="entry name" value="PRX_1cys"/>
    <property type="match status" value="1"/>
</dbReference>
<evidence type="ECO:0000256" key="4">
    <source>
        <dbReference type="ARBA" id="ARBA00022862"/>
    </source>
</evidence>
<dbReference type="InterPro" id="IPR019479">
    <property type="entry name" value="Peroxiredoxin_C"/>
</dbReference>
<evidence type="ECO:0000256" key="8">
    <source>
        <dbReference type="ARBA" id="ARBA00025719"/>
    </source>
</evidence>
<dbReference type="EC" id="1.11.1.24" evidence="10"/>
<dbReference type="STRING" id="351160.LRC46"/>
<feature type="binding site" evidence="10">
    <location>
        <position position="134"/>
    </location>
    <ligand>
        <name>substrate</name>
    </ligand>
</feature>
<dbReference type="GO" id="GO:0006979">
    <property type="term" value="P:response to oxidative stress"/>
    <property type="evidence" value="ECO:0007669"/>
    <property type="project" value="TreeGrafter"/>
</dbReference>
<dbReference type="NCBIfam" id="NF009669">
    <property type="entry name" value="PRK13190.1"/>
    <property type="match status" value="1"/>
</dbReference>
<evidence type="ECO:0000256" key="6">
    <source>
        <dbReference type="ARBA" id="ARBA00023157"/>
    </source>
</evidence>
<comment type="miscellaneous">
    <text evidence="10">The active site is a conserved redox-active cysteine residue, the peroxidatic cysteine (C(P)), which makes the nucleophilic attack on the peroxide substrate. The peroxide oxidizes the C(P)-SH to cysteine sulfenic acid (C(P)-SOH), which then reacts with another cysteine residue, the resolving cysteine (C(R)), to form a disulfide bridge. The disulfide is subsequently reduced by an appropriate electron donor to complete the catalytic cycle. Although the primary sequence of this enzyme is similar to those of the 1-Cys Prx6 enzymes, its catalytic properties resemble those of the typical 2-Cys Prxs and C(R) is provided by the other dimeric subunit to form an intersubunit disulfide. The disulfide is subsequently reduced by thioredoxin.</text>
</comment>
<dbReference type="GeneID" id="5143789"/>
<feature type="active site" description="Cysteine sulfenic acid (-SOH) intermediate; for peroxidase activity" evidence="11">
    <location>
        <position position="57"/>
    </location>
</feature>
<dbReference type="OrthoDB" id="6924at2157"/>
<dbReference type="PANTHER" id="PTHR10681:SF128">
    <property type="entry name" value="THIOREDOXIN-DEPENDENT PEROXIDE REDUCTASE, MITOCHONDRIAL"/>
    <property type="match status" value="1"/>
</dbReference>
<dbReference type="InterPro" id="IPR024706">
    <property type="entry name" value="Peroxiredoxin_AhpC-typ"/>
</dbReference>
<accession>Q0W030</accession>
<evidence type="ECO:0000256" key="7">
    <source>
        <dbReference type="ARBA" id="ARBA00023284"/>
    </source>
</evidence>